<gene>
    <name evidence="1" type="ORF">CB5_LOCUS1090</name>
</gene>
<dbReference type="EMBL" id="LR862138">
    <property type="protein sequence ID" value="CAD1817879.1"/>
    <property type="molecule type" value="Genomic_DNA"/>
</dbReference>
<accession>A0A6V7NH06</accession>
<organism evidence="1">
    <name type="scientific">Ananas comosus var. bracteatus</name>
    <name type="common">red pineapple</name>
    <dbReference type="NCBI Taxonomy" id="296719"/>
    <lineage>
        <taxon>Eukaryota</taxon>
        <taxon>Viridiplantae</taxon>
        <taxon>Streptophyta</taxon>
        <taxon>Embryophyta</taxon>
        <taxon>Tracheophyta</taxon>
        <taxon>Spermatophyta</taxon>
        <taxon>Magnoliopsida</taxon>
        <taxon>Liliopsida</taxon>
        <taxon>Poales</taxon>
        <taxon>Bromeliaceae</taxon>
        <taxon>Bromelioideae</taxon>
        <taxon>Ananas</taxon>
    </lineage>
</organism>
<dbReference type="Pfam" id="PF14223">
    <property type="entry name" value="Retrotran_gag_2"/>
    <property type="match status" value="1"/>
</dbReference>
<reference evidence="1" key="1">
    <citation type="submission" date="2020-07" db="EMBL/GenBank/DDBJ databases">
        <authorList>
            <person name="Lin J."/>
        </authorList>
    </citation>
    <scope>NUCLEOTIDE SEQUENCE</scope>
</reference>
<evidence type="ECO:0000313" key="1">
    <source>
        <dbReference type="EMBL" id="CAD1817879.1"/>
    </source>
</evidence>
<sequence>MTTNRLEVDKFDGKRNFELWKLKVHDLLVQYGQYKALLRRDKKPEWITDDEWEEMDMKALATIRMCLADEVLFNIIGEKTAFELWVKLESLYQNKSITNGFS</sequence>
<evidence type="ECO:0008006" key="2">
    <source>
        <dbReference type="Google" id="ProtNLM"/>
    </source>
</evidence>
<name>A0A6V7NH06_ANACO</name>
<proteinExistence type="predicted"/>
<protein>
    <recommendedName>
        <fullName evidence="2">Retrovirus-related Pol polyprotein from transposon TNT 1-94</fullName>
    </recommendedName>
</protein>
<dbReference type="AlphaFoldDB" id="A0A6V7NH06"/>